<keyword evidence="3" id="KW-1185">Reference proteome</keyword>
<sequence>MANIVWHEKWGIELNLTRDDLGHESIPNLWELLYQSDRIDALRNVPVANRGLQCGGVCRQAGVIAWMYLRERNGRREAVHERSEDEQRHHASLSDEHKAYQERIVWAADSVGYPADSEVRTAVGPRSWVQTDTLVQGENGIRIGWEIQLSSAGAEGPRSVKARASRAAKNGITPAWHTDRSDYASRTDTHWTRSDNLPAEVIAKSGDLRVVSGFRVLDFWRCDIRALYRCPDTSSRCGKRHITPKPRDVFFDDLVRETAAGLIVPIELRTGTRTHRFWVTDADRDRLEDHNSGRPDAPQQGPEDERDLPVRASYRAPTCRPATTASDAAVTPVAVPPPLAGPEVPNQRVGEGAAGRRPGAWPSASAPSPVAPRPAAQAPAGSNVPQQPGPGDRPEDRLLDWGSSSHWSSEARPCRYCARATNLLDEGGVPAHKTCAETQRPARPRP</sequence>
<dbReference type="Proteomes" id="UP000712045">
    <property type="component" value="Unassembled WGS sequence"/>
</dbReference>
<feature type="region of interest" description="Disordered" evidence="1">
    <location>
        <begin position="286"/>
        <end position="410"/>
    </location>
</feature>
<evidence type="ECO:0000256" key="1">
    <source>
        <dbReference type="SAM" id="MobiDB-lite"/>
    </source>
</evidence>
<dbReference type="EMBL" id="JAFEUF010000285">
    <property type="protein sequence ID" value="MBM7058209.1"/>
    <property type="molecule type" value="Genomic_DNA"/>
</dbReference>
<protein>
    <submittedName>
        <fullName evidence="2">Uncharacterized protein</fullName>
    </submittedName>
</protein>
<feature type="compositionally biased region" description="Low complexity" evidence="1">
    <location>
        <begin position="356"/>
        <end position="380"/>
    </location>
</feature>
<proteinExistence type="predicted"/>
<feature type="compositionally biased region" description="Low complexity" evidence="1">
    <location>
        <begin position="321"/>
        <end position="333"/>
    </location>
</feature>
<evidence type="ECO:0000313" key="2">
    <source>
        <dbReference type="EMBL" id="MBM7058209.1"/>
    </source>
</evidence>
<reference evidence="2 3" key="1">
    <citation type="submission" date="2021-02" db="EMBL/GenBank/DDBJ databases">
        <title>Genome Streptomyces sp. RHZ10.</title>
        <authorList>
            <person name="Besaury L."/>
        </authorList>
    </citation>
    <scope>NUCLEOTIDE SEQUENCE [LARGE SCALE GENOMIC DNA]</scope>
    <source>
        <strain evidence="2 3">RHZ10</strain>
    </source>
</reference>
<dbReference type="RefSeq" id="WP_205086314.1">
    <property type="nucleotide sequence ID" value="NZ_JAFEUF010000285.1"/>
</dbReference>
<evidence type="ECO:0000313" key="3">
    <source>
        <dbReference type="Proteomes" id="UP000712045"/>
    </source>
</evidence>
<name>A0ABS2I4S8_9ACTN</name>
<accession>A0ABS2I4S8</accession>
<comment type="caution">
    <text evidence="2">The sequence shown here is derived from an EMBL/GenBank/DDBJ whole genome shotgun (WGS) entry which is preliminary data.</text>
</comment>
<organism evidence="2 3">
    <name type="scientific">Streptomyces durocortorensis</name>
    <dbReference type="NCBI Taxonomy" id="2811104"/>
    <lineage>
        <taxon>Bacteria</taxon>
        <taxon>Bacillati</taxon>
        <taxon>Actinomycetota</taxon>
        <taxon>Actinomycetes</taxon>
        <taxon>Kitasatosporales</taxon>
        <taxon>Streptomycetaceae</taxon>
        <taxon>Streptomyces</taxon>
    </lineage>
</organism>
<feature type="region of interest" description="Disordered" evidence="1">
    <location>
        <begin position="425"/>
        <end position="446"/>
    </location>
</feature>
<gene>
    <name evidence="2" type="ORF">JS521_31400</name>
</gene>